<dbReference type="EMBL" id="LJPM01000354">
    <property type="protein sequence ID" value="KPW17576.1"/>
    <property type="molecule type" value="Genomic_DNA"/>
</dbReference>
<reference evidence="1 2" key="1">
    <citation type="submission" date="2015-09" db="EMBL/GenBank/DDBJ databases">
        <title>Genome announcement of multiple Pseudomonas syringae strains.</title>
        <authorList>
            <person name="Thakur S."/>
            <person name="Wang P.W."/>
            <person name="Gong Y."/>
            <person name="Weir B.S."/>
            <person name="Guttman D.S."/>
        </authorList>
    </citation>
    <scope>NUCLEOTIDE SEQUENCE [LARGE SCALE GENOMIC DNA]</scope>
    <source>
        <strain evidence="1 2">ICMP2802</strain>
    </source>
</reference>
<dbReference type="PATRIC" id="fig|199198.5.peg.5816"/>
<dbReference type="AlphaFoldDB" id="A0A0P9HBK0"/>
<sequence length="93" mass="10645">MRASSQSWRQFYPSRLFVQNLVAITLGTESRTPLRDLLDRLESELVDLRHSGVLKDLEIDFEAVTKTPRLVARPLPKKGSFSSSQQTELHFSD</sequence>
<dbReference type="Proteomes" id="UP000050297">
    <property type="component" value="Unassembled WGS sequence"/>
</dbReference>
<accession>A0A0P9HBK0</accession>
<name>A0A0P9HBK0_PSESX</name>
<evidence type="ECO:0000313" key="1">
    <source>
        <dbReference type="EMBL" id="KPW17576.1"/>
    </source>
</evidence>
<organism evidence="1 2">
    <name type="scientific">Pseudomonas syringae pv. aceris</name>
    <dbReference type="NCBI Taxonomy" id="199198"/>
    <lineage>
        <taxon>Bacteria</taxon>
        <taxon>Pseudomonadati</taxon>
        <taxon>Pseudomonadota</taxon>
        <taxon>Gammaproteobacteria</taxon>
        <taxon>Pseudomonadales</taxon>
        <taxon>Pseudomonadaceae</taxon>
        <taxon>Pseudomonas</taxon>
        <taxon>Pseudomonas syringae</taxon>
    </lineage>
</organism>
<evidence type="ECO:0000313" key="2">
    <source>
        <dbReference type="Proteomes" id="UP000050297"/>
    </source>
</evidence>
<gene>
    <name evidence="1" type="ORF">ALO91_200017</name>
</gene>
<protein>
    <submittedName>
        <fullName evidence="1">Conjugal transfer protein</fullName>
    </submittedName>
</protein>
<proteinExistence type="predicted"/>
<comment type="caution">
    <text evidence="1">The sequence shown here is derived from an EMBL/GenBank/DDBJ whole genome shotgun (WGS) entry which is preliminary data.</text>
</comment>